<dbReference type="GO" id="GO:0016020">
    <property type="term" value="C:membrane"/>
    <property type="evidence" value="ECO:0007669"/>
    <property type="project" value="InterPro"/>
</dbReference>
<name>A0A7D8EUU2_SALER</name>
<reference evidence="1 2" key="1">
    <citation type="submission" date="2018-06" db="EMBL/GenBank/DDBJ databases">
        <authorList>
            <consortium name="Pathogen Informatics"/>
            <person name="Doyle S."/>
        </authorList>
    </citation>
    <scope>NUCLEOTIDE SEQUENCE [LARGE SCALE GENOMIC DNA]</scope>
    <source>
        <strain evidence="1 2">NCTC6385</strain>
    </source>
</reference>
<dbReference type="Pfam" id="PF05049">
    <property type="entry name" value="IIGP"/>
    <property type="match status" value="1"/>
</dbReference>
<proteinExistence type="predicted"/>
<evidence type="ECO:0000313" key="1">
    <source>
        <dbReference type="EMBL" id="SUF97942.1"/>
    </source>
</evidence>
<dbReference type="SUPFAM" id="SSF52540">
    <property type="entry name" value="P-loop containing nucleoside triphosphate hydrolases"/>
    <property type="match status" value="1"/>
</dbReference>
<dbReference type="Gene3D" id="3.40.50.300">
    <property type="entry name" value="P-loop containing nucleotide triphosphate hydrolases"/>
    <property type="match status" value="1"/>
</dbReference>
<dbReference type="InterPro" id="IPR027417">
    <property type="entry name" value="P-loop_NTPase"/>
</dbReference>
<dbReference type="InterPro" id="IPR007743">
    <property type="entry name" value="Immunity-related_GTPase-like"/>
</dbReference>
<sequence length="116" mass="12836">MKNKNIFDKLIERFQNDRSLSDKDKATVFKNLTSLKDTKVNILITGATGSGKSSTINALFDFDKAKVGTGVDPETMSISKYELDNIVLFDSPGLGDGKDADLRHAKNIIEKLLEKK</sequence>
<dbReference type="EMBL" id="UGWV01000002">
    <property type="protein sequence ID" value="SUF97942.1"/>
    <property type="molecule type" value="Genomic_DNA"/>
</dbReference>
<protein>
    <submittedName>
        <fullName evidence="1">Predicted GTPase</fullName>
    </submittedName>
</protein>
<gene>
    <name evidence="1" type="ORF">NCTC6385_04999</name>
</gene>
<organism evidence="1 2">
    <name type="scientific">Salmonella enterica</name>
    <name type="common">Salmonella choleraesuis</name>
    <dbReference type="NCBI Taxonomy" id="28901"/>
    <lineage>
        <taxon>Bacteria</taxon>
        <taxon>Pseudomonadati</taxon>
        <taxon>Pseudomonadota</taxon>
        <taxon>Gammaproteobacteria</taxon>
        <taxon>Enterobacterales</taxon>
        <taxon>Enterobacteriaceae</taxon>
        <taxon>Salmonella</taxon>
    </lineage>
</organism>
<dbReference type="GO" id="GO:0005525">
    <property type="term" value="F:GTP binding"/>
    <property type="evidence" value="ECO:0007669"/>
    <property type="project" value="InterPro"/>
</dbReference>
<dbReference type="Proteomes" id="UP000254463">
    <property type="component" value="Unassembled WGS sequence"/>
</dbReference>
<evidence type="ECO:0000313" key="2">
    <source>
        <dbReference type="Proteomes" id="UP000254463"/>
    </source>
</evidence>
<dbReference type="AlphaFoldDB" id="A0A7D8EUU2"/>
<accession>A0A7D8EUU2</accession>